<evidence type="ECO:0000313" key="1">
    <source>
        <dbReference type="EMBL" id="SBS78727.1"/>
    </source>
</evidence>
<reference evidence="1" key="1">
    <citation type="submission" date="2016-03" db="EMBL/GenBank/DDBJ databases">
        <authorList>
            <person name="Ploux O."/>
        </authorList>
    </citation>
    <scope>NUCLEOTIDE SEQUENCE</scope>
    <source>
        <strain evidence="1">UC10</strain>
    </source>
</reference>
<organism evidence="1">
    <name type="scientific">uncultured Mycobacterium sp</name>
    <dbReference type="NCBI Taxonomy" id="171292"/>
    <lineage>
        <taxon>Bacteria</taxon>
        <taxon>Bacillati</taxon>
        <taxon>Actinomycetota</taxon>
        <taxon>Actinomycetes</taxon>
        <taxon>Mycobacteriales</taxon>
        <taxon>Mycobacteriaceae</taxon>
        <taxon>Mycobacterium</taxon>
        <taxon>environmental samples</taxon>
    </lineage>
</organism>
<dbReference type="EMBL" id="FLQS01000056">
    <property type="protein sequence ID" value="SBS78727.1"/>
    <property type="molecule type" value="Genomic_DNA"/>
</dbReference>
<accession>A0A1Y5PJ15</accession>
<dbReference type="AlphaFoldDB" id="A0A1Y5PJ15"/>
<proteinExistence type="predicted"/>
<name>A0A1Y5PJ15_9MYCO</name>
<sequence>MPVDGDTSGLDLPVGDVGVLQCLDAVVTESHRRATAGDTTLPGVVLLAVLDFTGNQHDLALRAFSGGLDSGSLRRDGDCRLGGLFTGSAAGFGARRGGARRTTAARAGARGTLAARTVGGGCGGGQLTLATDDVALVDPHLYADTAERGLRLVKPVVDVGAQGVQRNPAFAVELRAAHLGAAEATRALHADALDVGLAHGRLDGLAHRAAERHTVAQLLGDTLGDQLRDRLGVLHLEDVQLDLLAGQLLQVGADAVGLGTTTADHDARTRGVDVNADPVTGALDLHVGDAGTLEAGGQQPPDRHVFLDVVGVLLVGVPPGLPVGGDTEPEAVGVDFLAHYSEPSFVCSAVALAAEAFLAGAFLAGAVAAALLPCARRERAALAEADARSLRAGRLSTITVMWLVRLRIRYARPCARGRMRLAVGPSSAMTVATTRVAGSRPSLFCAFAAAEAITLATGSLACCGAQRRMSRASSTDLPRTRLITRRALLAEIPTYFATAVAEGNSVVVIAAYSSGRP</sequence>
<protein>
    <submittedName>
        <fullName evidence="1">Folylpolyglutamate synthase (Modular protein)</fullName>
    </submittedName>
</protein>
<gene>
    <name evidence="1" type="ORF">MHPYR_60215</name>
</gene>